<organism evidence="8 9">
    <name type="scientific">Neolewinella marina</name>
    <dbReference type="NCBI Taxonomy" id="438751"/>
    <lineage>
        <taxon>Bacteria</taxon>
        <taxon>Pseudomonadati</taxon>
        <taxon>Bacteroidota</taxon>
        <taxon>Saprospiria</taxon>
        <taxon>Saprospirales</taxon>
        <taxon>Lewinellaceae</taxon>
        <taxon>Neolewinella</taxon>
    </lineage>
</organism>
<feature type="compositionally biased region" description="Polar residues" evidence="4">
    <location>
        <begin position="488"/>
        <end position="497"/>
    </location>
</feature>
<dbReference type="CDD" id="cd13874">
    <property type="entry name" value="CuRO_2_CopA"/>
    <property type="match status" value="1"/>
</dbReference>
<evidence type="ECO:0000259" key="7">
    <source>
        <dbReference type="Pfam" id="PF07732"/>
    </source>
</evidence>
<feature type="domain" description="Plastocyanin-like" evidence="5">
    <location>
        <begin position="202"/>
        <end position="360"/>
    </location>
</feature>
<dbReference type="InterPro" id="IPR034282">
    <property type="entry name" value="CuRO_2_CopA"/>
</dbReference>
<evidence type="ECO:0000256" key="2">
    <source>
        <dbReference type="ARBA" id="ARBA00023002"/>
    </source>
</evidence>
<feature type="domain" description="Plastocyanin-like" evidence="6">
    <location>
        <begin position="566"/>
        <end position="671"/>
    </location>
</feature>
<feature type="domain" description="Plastocyanin-like" evidence="7">
    <location>
        <begin position="82"/>
        <end position="193"/>
    </location>
</feature>
<protein>
    <recommendedName>
        <fullName evidence="10">Copper oxidase</fullName>
    </recommendedName>
</protein>
<dbReference type="InterPro" id="IPR011707">
    <property type="entry name" value="Cu-oxidase-like_N"/>
</dbReference>
<dbReference type="InterPro" id="IPR008972">
    <property type="entry name" value="Cupredoxin"/>
</dbReference>
<dbReference type="EMBL" id="PDLO01000002">
    <property type="protein sequence ID" value="PHK99439.1"/>
    <property type="molecule type" value="Genomic_DNA"/>
</dbReference>
<dbReference type="SUPFAM" id="SSF49503">
    <property type="entry name" value="Cupredoxins"/>
    <property type="match status" value="3"/>
</dbReference>
<sequence>MSQTGCLSPKALHHPVQRLFYFLTRSPAAMIRYSALLLLLLFTSLRGAAQEAGDGMSSTYEMIPGQSVTAFSGEVVTYHLTVADTTVNFTGNPTPALATNGSIPAPVLAFTEGDSARIYVTNQTGGTVSFHWHGLLLPNEFDGVPLLNTELIQPGDTYVAAFPIIQHGTYWYHSHTEFQEQKGMYGPIVIQPKDGLPTREKVVVLSDFTEQDPHEVLRQIKRHTDWYAIKRNAVQSYGRALATGNLGKQLWLEWNRMPSMDLADVYYNAFLANGKLAEAYPDVQAGETLRLRIINGSASSHFWLQFAGGKMTIVAADGQEVEPVAVDKLLIATAETYDIEVTLPADGSYEFRATSWDRYRHTTVWLGTGSEHPAPDLPPVDYYALTQEMKEMMADMPDMQMGKAPSDIPPPRVYPAGMAPSNADIQMESMMKMGMQMDMEPPQPAPGMDHGKMDHGMPPTKQDNTPKPEMDHNMPGMDHGKMGHDQPAPNQDSLPQGRTISAREMDGKTMDMGSHMGADAPMGVMMTGYYELQEANPDEKIFDYHMLRSPVPTELHDNRPVRVVHLYLGGNMLRYVWMINNQPLSAADKIMIERGENVRFVFHNTTMMSHPMHLHGHFFRVVNKQGAYAPLKHTVNVAPMETTIIEFAATEDKDWFFHCHLLYHMMSGMARIIGYQGSSDLLIADQADYDMFAMDDRKYFGMGGLTALSNGAWADLAYFNLNKEFSLEGEADYQGNFEAEAKAMRYIDPRQFFSAYLGVEVDGEQRMAAETGSETLVTEVSALAGVRYFLPMMVWSDLRIDHRGRIEVQLEREDIPLTTRWRASAAGRYNFSHGELEYTLGTSYQIGQYWGLAALYDSDYGLGGGLKIIW</sequence>
<proteinExistence type="predicted"/>
<evidence type="ECO:0000313" key="9">
    <source>
        <dbReference type="Proteomes" id="UP000226437"/>
    </source>
</evidence>
<evidence type="ECO:0000256" key="4">
    <source>
        <dbReference type="SAM" id="MobiDB-lite"/>
    </source>
</evidence>
<evidence type="ECO:0000259" key="6">
    <source>
        <dbReference type="Pfam" id="PF07731"/>
    </source>
</evidence>
<dbReference type="Gene3D" id="2.60.40.420">
    <property type="entry name" value="Cupredoxins - blue copper proteins"/>
    <property type="match status" value="3"/>
</dbReference>
<feature type="region of interest" description="Disordered" evidence="4">
    <location>
        <begin position="443"/>
        <end position="497"/>
    </location>
</feature>
<dbReference type="GO" id="GO:0005507">
    <property type="term" value="F:copper ion binding"/>
    <property type="evidence" value="ECO:0007669"/>
    <property type="project" value="InterPro"/>
</dbReference>
<dbReference type="AlphaFoldDB" id="A0A2G0CHI5"/>
<dbReference type="Pfam" id="PF07731">
    <property type="entry name" value="Cu-oxidase_2"/>
    <property type="match status" value="1"/>
</dbReference>
<keyword evidence="1" id="KW-0479">Metal-binding</keyword>
<dbReference type="InterPro" id="IPR045087">
    <property type="entry name" value="Cu-oxidase_fam"/>
</dbReference>
<feature type="compositionally biased region" description="Basic and acidic residues" evidence="4">
    <location>
        <begin position="464"/>
        <end position="484"/>
    </location>
</feature>
<dbReference type="OrthoDB" id="9757546at2"/>
<keyword evidence="9" id="KW-1185">Reference proteome</keyword>
<evidence type="ECO:0000259" key="5">
    <source>
        <dbReference type="Pfam" id="PF00394"/>
    </source>
</evidence>
<dbReference type="InterPro" id="IPR002355">
    <property type="entry name" value="Cu_oxidase_Cu_BS"/>
</dbReference>
<dbReference type="Pfam" id="PF07732">
    <property type="entry name" value="Cu-oxidase_3"/>
    <property type="match status" value="1"/>
</dbReference>
<reference evidence="8 9" key="1">
    <citation type="submission" date="2017-10" db="EMBL/GenBank/DDBJ databases">
        <title>The draft genome sequence of Lewinella marina KCTC 32374.</title>
        <authorList>
            <person name="Wang K."/>
        </authorList>
    </citation>
    <scope>NUCLEOTIDE SEQUENCE [LARGE SCALE GENOMIC DNA]</scope>
    <source>
        <strain evidence="8 9">MKG-38</strain>
    </source>
</reference>
<name>A0A2G0CHI5_9BACT</name>
<dbReference type="PROSITE" id="PS00080">
    <property type="entry name" value="MULTICOPPER_OXIDASE2"/>
    <property type="match status" value="1"/>
</dbReference>
<dbReference type="InterPro" id="IPR001117">
    <property type="entry name" value="Cu-oxidase_2nd"/>
</dbReference>
<dbReference type="GO" id="GO:0016491">
    <property type="term" value="F:oxidoreductase activity"/>
    <property type="evidence" value="ECO:0007669"/>
    <property type="project" value="UniProtKB-KW"/>
</dbReference>
<evidence type="ECO:0000313" key="8">
    <source>
        <dbReference type="EMBL" id="PHK99439.1"/>
    </source>
</evidence>
<keyword evidence="3" id="KW-0186">Copper</keyword>
<dbReference type="InterPro" id="IPR011706">
    <property type="entry name" value="Cu-oxidase_C"/>
</dbReference>
<dbReference type="PANTHER" id="PTHR11709:SF394">
    <property type="entry name" value="FI03373P-RELATED"/>
    <property type="match status" value="1"/>
</dbReference>
<keyword evidence="2" id="KW-0560">Oxidoreductase</keyword>
<dbReference type="Pfam" id="PF00394">
    <property type="entry name" value="Cu-oxidase"/>
    <property type="match status" value="1"/>
</dbReference>
<dbReference type="InterPro" id="IPR034279">
    <property type="entry name" value="CuRO_3_CopA"/>
</dbReference>
<evidence type="ECO:0000256" key="1">
    <source>
        <dbReference type="ARBA" id="ARBA00022723"/>
    </source>
</evidence>
<dbReference type="InterPro" id="IPR033138">
    <property type="entry name" value="Cu_oxidase_CS"/>
</dbReference>
<dbReference type="PROSITE" id="PS00079">
    <property type="entry name" value="MULTICOPPER_OXIDASE1"/>
    <property type="match status" value="1"/>
</dbReference>
<dbReference type="CDD" id="cd13896">
    <property type="entry name" value="CuRO_3_CopA"/>
    <property type="match status" value="1"/>
</dbReference>
<dbReference type="Proteomes" id="UP000226437">
    <property type="component" value="Unassembled WGS sequence"/>
</dbReference>
<evidence type="ECO:0008006" key="10">
    <source>
        <dbReference type="Google" id="ProtNLM"/>
    </source>
</evidence>
<gene>
    <name evidence="8" type="ORF">CGL56_08280</name>
</gene>
<evidence type="ECO:0000256" key="3">
    <source>
        <dbReference type="ARBA" id="ARBA00023008"/>
    </source>
</evidence>
<dbReference type="PANTHER" id="PTHR11709">
    <property type="entry name" value="MULTI-COPPER OXIDASE"/>
    <property type="match status" value="1"/>
</dbReference>
<comment type="caution">
    <text evidence="8">The sequence shown here is derived from an EMBL/GenBank/DDBJ whole genome shotgun (WGS) entry which is preliminary data.</text>
</comment>
<accession>A0A2G0CHI5</accession>